<evidence type="ECO:0000313" key="2">
    <source>
        <dbReference type="WBParaSite" id="SMTH1_56700.1"/>
    </source>
</evidence>
<name>A0AA85BGQ0_9TREM</name>
<dbReference type="Proteomes" id="UP000050791">
    <property type="component" value="Unassembled WGS sequence"/>
</dbReference>
<organism evidence="1 2">
    <name type="scientific">Schistosoma mattheei</name>
    <dbReference type="NCBI Taxonomy" id="31246"/>
    <lineage>
        <taxon>Eukaryota</taxon>
        <taxon>Metazoa</taxon>
        <taxon>Spiralia</taxon>
        <taxon>Lophotrochozoa</taxon>
        <taxon>Platyhelminthes</taxon>
        <taxon>Trematoda</taxon>
        <taxon>Digenea</taxon>
        <taxon>Strigeidida</taxon>
        <taxon>Schistosomatoidea</taxon>
        <taxon>Schistosomatidae</taxon>
        <taxon>Schistosoma</taxon>
    </lineage>
</organism>
<evidence type="ECO:0008006" key="3">
    <source>
        <dbReference type="Google" id="ProtNLM"/>
    </source>
</evidence>
<dbReference type="WBParaSite" id="SMTH1_56700.1">
    <property type="protein sequence ID" value="SMTH1_56700.1"/>
    <property type="gene ID" value="SMTH1_56700"/>
</dbReference>
<dbReference type="AlphaFoldDB" id="A0AA85BGQ0"/>
<evidence type="ECO:0000313" key="1">
    <source>
        <dbReference type="Proteomes" id="UP000050791"/>
    </source>
</evidence>
<proteinExistence type="predicted"/>
<accession>A0AA85BGQ0</accession>
<protein>
    <recommendedName>
        <fullName evidence="3">Sfi1 spindle body domain-containing protein</fullName>
    </recommendedName>
</protein>
<reference evidence="2" key="1">
    <citation type="submission" date="2023-11" db="UniProtKB">
        <authorList>
            <consortium name="WormBaseParasite"/>
        </authorList>
    </citation>
    <scope>IDENTIFICATION</scope>
</reference>
<sequence length="562" mass="66921">MNSNKEFPNNFGAYISKVKRDILQTINEKNSVGSVTRIDCRNLKSQLFDVSENVACDYKHMSSYTYDNLDSEISAVKNNNYTQSVIYSGGLSGTLSCEECYCFTLVIRSRMRIYFGSWLRLAKDYKSARILRDHNLLKSSLLFWKYEFDFRISLKFANKKATHHHNMNIKSRSLFIWVSYVQKRRRRNKSKSMAIANYRLQALQSHMTCWKTKYFLTGKSAVEKSLFAAARAHDRRHILRKALFVWMLKHQFWKQKRVLRRTALKFLHNKLNKAIMVSVIQEWYHQILDIQISNKHNSKFQALKSIALVRWSLCLQAKVWKAWHLWIGKQKYKRNRRKTATQRFYEHKTVDALRLWITVALNKRHERHMKYCSKFWNNDIRVFKLVLNTATRWYWWTFSRGISQNLSELNMNSIWADISELTNENRISRLSECGNNFRTIRNQELTPARYPDFILPELHSLGLTNTVEFEQTSAHVPPLNETFHHETSNRPDIHSCGYSFLNTPDVHEINLYLNSLSERVSYYRMMKSKYKLIYRRLYLEDQIENKANYNKEGSVDLSFSIT</sequence>